<dbReference type="OrthoDB" id="3365698at2759"/>
<dbReference type="AlphaFoldDB" id="A0A165BQU5"/>
<organism evidence="1 2">
    <name type="scientific">Exidia glandulosa HHB12029</name>
    <dbReference type="NCBI Taxonomy" id="1314781"/>
    <lineage>
        <taxon>Eukaryota</taxon>
        <taxon>Fungi</taxon>
        <taxon>Dikarya</taxon>
        <taxon>Basidiomycota</taxon>
        <taxon>Agaricomycotina</taxon>
        <taxon>Agaricomycetes</taxon>
        <taxon>Auriculariales</taxon>
        <taxon>Exidiaceae</taxon>
        <taxon>Exidia</taxon>
    </lineage>
</organism>
<keyword evidence="2" id="KW-1185">Reference proteome</keyword>
<dbReference type="Gene3D" id="3.80.10.10">
    <property type="entry name" value="Ribonuclease Inhibitor"/>
    <property type="match status" value="1"/>
</dbReference>
<evidence type="ECO:0000313" key="1">
    <source>
        <dbReference type="EMBL" id="KZV81084.1"/>
    </source>
</evidence>
<dbReference type="InterPro" id="IPR036047">
    <property type="entry name" value="F-box-like_dom_sf"/>
</dbReference>
<dbReference type="EMBL" id="KV426419">
    <property type="protein sequence ID" value="KZV81084.1"/>
    <property type="molecule type" value="Genomic_DNA"/>
</dbReference>
<dbReference type="Proteomes" id="UP000077266">
    <property type="component" value="Unassembled WGS sequence"/>
</dbReference>
<sequence>MSESTALDPGAAEDPTLCFPDELLGEIFLQLLGSRSNNRHPFIVAATCRRWRAVALHTPALWTSVMYTISPTNVFPQNRWARCFDIHLERSRALFLHVDIFWRADCGFVPDLYNAILDLLRRAQTFTLSTTRNPGAYTLLGDAPHLTKCRVVYGWHDEGVPWKLYLRAPRLTAFEFSGYQLQWDDAQEQFLLVTRLELEVSDFSTHDFLALVSQTCPNVEELSLKVRTWFNLDGAILRAPHLRMFHLALPDGTLDSAFAAAFDLPVLQTASLELSGYTPAETVAAFLRTFCRTVELLGLDLGFSLSSSNSNSILDGLALCPNVWGLTLCDAQYRVRNDIIAGLARPTLCPRLESFEVRSSPLLPSEPQEQLATRLEALAEARRPVLKRIILTPAVLYESDSDEDDVTFEPLQQRLDAILSSA</sequence>
<dbReference type="InParanoid" id="A0A165BQU5"/>
<name>A0A165BQU5_EXIGL</name>
<evidence type="ECO:0000313" key="2">
    <source>
        <dbReference type="Proteomes" id="UP000077266"/>
    </source>
</evidence>
<dbReference type="SUPFAM" id="SSF52047">
    <property type="entry name" value="RNI-like"/>
    <property type="match status" value="1"/>
</dbReference>
<dbReference type="SUPFAM" id="SSF81383">
    <property type="entry name" value="F-box domain"/>
    <property type="match status" value="1"/>
</dbReference>
<proteinExistence type="predicted"/>
<dbReference type="Gene3D" id="1.20.1280.50">
    <property type="match status" value="1"/>
</dbReference>
<dbReference type="InterPro" id="IPR032675">
    <property type="entry name" value="LRR_dom_sf"/>
</dbReference>
<reference evidence="1 2" key="1">
    <citation type="journal article" date="2016" name="Mol. Biol. Evol.">
        <title>Comparative Genomics of Early-Diverging Mushroom-Forming Fungi Provides Insights into the Origins of Lignocellulose Decay Capabilities.</title>
        <authorList>
            <person name="Nagy L.G."/>
            <person name="Riley R."/>
            <person name="Tritt A."/>
            <person name="Adam C."/>
            <person name="Daum C."/>
            <person name="Floudas D."/>
            <person name="Sun H."/>
            <person name="Yadav J.S."/>
            <person name="Pangilinan J."/>
            <person name="Larsson K.H."/>
            <person name="Matsuura K."/>
            <person name="Barry K."/>
            <person name="Labutti K."/>
            <person name="Kuo R."/>
            <person name="Ohm R.A."/>
            <person name="Bhattacharya S.S."/>
            <person name="Shirouzu T."/>
            <person name="Yoshinaga Y."/>
            <person name="Martin F.M."/>
            <person name="Grigoriev I.V."/>
            <person name="Hibbett D.S."/>
        </authorList>
    </citation>
    <scope>NUCLEOTIDE SEQUENCE [LARGE SCALE GENOMIC DNA]</scope>
    <source>
        <strain evidence="1 2">HHB12029</strain>
    </source>
</reference>
<protein>
    <submittedName>
        <fullName evidence="1">Uncharacterized protein</fullName>
    </submittedName>
</protein>
<gene>
    <name evidence="1" type="ORF">EXIGLDRAFT_731797</name>
</gene>
<accession>A0A165BQU5</accession>